<dbReference type="KEGG" id="glj:GKIL_0836"/>
<dbReference type="GO" id="GO:0010436">
    <property type="term" value="F:carotenoid dioxygenase activity"/>
    <property type="evidence" value="ECO:0007669"/>
    <property type="project" value="TreeGrafter"/>
</dbReference>
<dbReference type="Pfam" id="PF03055">
    <property type="entry name" value="RPE65"/>
    <property type="match status" value="1"/>
</dbReference>
<dbReference type="GO" id="GO:0102162">
    <property type="term" value="F:all-trans-8'-apo-beta-carotenal 15,15'-oxygenase activity"/>
    <property type="evidence" value="ECO:0007669"/>
    <property type="project" value="UniProtKB-EC"/>
</dbReference>
<dbReference type="PANTHER" id="PTHR10543:SF89">
    <property type="entry name" value="CAROTENOID 9,10(9',10')-CLEAVAGE DIOXYGENASE 1"/>
    <property type="match status" value="1"/>
</dbReference>
<dbReference type="GO" id="GO:0016121">
    <property type="term" value="P:carotene catabolic process"/>
    <property type="evidence" value="ECO:0007669"/>
    <property type="project" value="TreeGrafter"/>
</dbReference>
<dbReference type="STRING" id="1183438.GKIL_0836"/>
<keyword evidence="3 6" id="KW-0560">Oxidoreductase</keyword>
<feature type="binding site" evidence="5">
    <location>
        <position position="298"/>
    </location>
    <ligand>
        <name>Fe cation</name>
        <dbReference type="ChEBI" id="CHEBI:24875"/>
        <note>catalytic</note>
    </ligand>
</feature>
<reference evidence="6 7" key="1">
    <citation type="journal article" date="2013" name="PLoS ONE">
        <title>Cultivation and Complete Genome Sequencing of Gloeobacter kilaueensis sp. nov., from a Lava Cave in Kilauea Caldera, Hawai'i.</title>
        <authorList>
            <person name="Saw J.H."/>
            <person name="Schatz M."/>
            <person name="Brown M.V."/>
            <person name="Kunkel D.D."/>
            <person name="Foster J.S."/>
            <person name="Shick H."/>
            <person name="Christensen S."/>
            <person name="Hou S."/>
            <person name="Wan X."/>
            <person name="Donachie S.P."/>
        </authorList>
    </citation>
    <scope>NUCLEOTIDE SEQUENCE [LARGE SCALE GENOMIC DNA]</scope>
    <source>
        <strain evidence="7">JS</strain>
    </source>
</reference>
<keyword evidence="4 5" id="KW-0408">Iron</keyword>
<dbReference type="GO" id="GO:0046872">
    <property type="term" value="F:metal ion binding"/>
    <property type="evidence" value="ECO:0007669"/>
    <property type="project" value="UniProtKB-KW"/>
</dbReference>
<dbReference type="AlphaFoldDB" id="U5QDQ8"/>
<dbReference type="EC" id="1.13.11.75" evidence="6"/>
<protein>
    <submittedName>
        <fullName evidence="6">Carotenoid oxygenase</fullName>
        <ecNumber evidence="6">1.13.11.75</ecNumber>
    </submittedName>
</protein>
<dbReference type="HOGENOM" id="CLU_016472_6_3_3"/>
<proteinExistence type="inferred from homology"/>
<dbReference type="InterPro" id="IPR004294">
    <property type="entry name" value="Carotenoid_Oase"/>
</dbReference>
<keyword evidence="2 5" id="KW-0479">Metal-binding</keyword>
<dbReference type="PANTHER" id="PTHR10543">
    <property type="entry name" value="BETA-CAROTENE DIOXYGENASE"/>
    <property type="match status" value="1"/>
</dbReference>
<name>U5QDQ8_GLOK1</name>
<dbReference type="OrthoDB" id="6636843at2"/>
<comment type="similarity">
    <text evidence="1">Belongs to the carotenoid oxygenase family.</text>
</comment>
<keyword evidence="7" id="KW-1185">Reference proteome</keyword>
<evidence type="ECO:0000256" key="2">
    <source>
        <dbReference type="ARBA" id="ARBA00022723"/>
    </source>
</evidence>
<dbReference type="EMBL" id="CP003587">
    <property type="protein sequence ID" value="AGY57082.1"/>
    <property type="molecule type" value="Genomic_DNA"/>
</dbReference>
<dbReference type="Proteomes" id="UP000017396">
    <property type="component" value="Chromosome"/>
</dbReference>
<gene>
    <name evidence="6" type="primary">diox1</name>
    <name evidence="6" type="ORF">GKIL_0836</name>
</gene>
<feature type="binding site" evidence="5">
    <location>
        <position position="183"/>
    </location>
    <ligand>
        <name>Fe cation</name>
        <dbReference type="ChEBI" id="CHEBI:24875"/>
        <note>catalytic</note>
    </ligand>
</feature>
<sequence>MSASSRSQSSVSPSSFLQSGWATGYRTLEAEHAYGITDIEGTIPPELTGTLFRNGPGRFDRGGVAYGHPFDGDGMIAAVSFKAGRAHFQNRYVRTEGFIKESQAGRILLKNVFGTLRPGGFWLNAFDFSFKNVANTNVIYWNGRLFALWEAAPPHRLDPASLETFGTDDLGGVLAGGKPFTAHPRLEPQTGDLLAFGVRAGLVSDLALYRLTPSGQVQVEATYTLPGFAFLHDFAFSDNYWIFFQSPLALDPLPFVFGMKAAGECLRLAADQPGRMLLIPRSGGQVRTIETEPFFAFHHVNAFEQEGTIVLDSVRYEEYLTTLGNGDFRQIDFDRVPQGWLWRSEIDVATGEVRTRPLLRRAVEFPQIHPDRMGRSYRFVYLGATASADRNGPLQAIGKFDIQAGEAIFANFAPEGFISEPVFVPRPESNSEDDGWVIAIVYDAQRQASDIVILDARSLDRIARLLLPHHVPYGLHGSFVPEVFVDF</sequence>
<evidence type="ECO:0000256" key="5">
    <source>
        <dbReference type="PIRSR" id="PIRSR604294-1"/>
    </source>
</evidence>
<accession>U5QDQ8</accession>
<feature type="binding site" evidence="5">
    <location>
        <position position="476"/>
    </location>
    <ligand>
        <name>Fe cation</name>
        <dbReference type="ChEBI" id="CHEBI:24875"/>
        <note>catalytic</note>
    </ligand>
</feature>
<evidence type="ECO:0000256" key="1">
    <source>
        <dbReference type="ARBA" id="ARBA00006787"/>
    </source>
</evidence>
<organism evidence="6 7">
    <name type="scientific">Gloeobacter kilaueensis (strain ATCC BAA-2537 / CCAP 1431/1 / ULC 316 / JS1)</name>
    <dbReference type="NCBI Taxonomy" id="1183438"/>
    <lineage>
        <taxon>Bacteria</taxon>
        <taxon>Bacillati</taxon>
        <taxon>Cyanobacteriota</taxon>
        <taxon>Cyanophyceae</taxon>
        <taxon>Gloeobacterales</taxon>
        <taxon>Gloeobacteraceae</taxon>
        <taxon>Gloeobacter</taxon>
    </lineage>
</organism>
<dbReference type="RefSeq" id="WP_023172134.1">
    <property type="nucleotide sequence ID" value="NC_022600.1"/>
</dbReference>
<evidence type="ECO:0000313" key="6">
    <source>
        <dbReference type="EMBL" id="AGY57082.1"/>
    </source>
</evidence>
<feature type="binding site" evidence="5">
    <location>
        <position position="232"/>
    </location>
    <ligand>
        <name>Fe cation</name>
        <dbReference type="ChEBI" id="CHEBI:24875"/>
        <note>catalytic</note>
    </ligand>
</feature>
<dbReference type="SUPFAM" id="SSF51004">
    <property type="entry name" value="C-terminal (heme d1) domain of cytochrome cd1-nitrite reductase"/>
    <property type="match status" value="1"/>
</dbReference>
<comment type="cofactor">
    <cofactor evidence="5">
        <name>Fe(2+)</name>
        <dbReference type="ChEBI" id="CHEBI:29033"/>
    </cofactor>
    <text evidence="5">Binds 1 Fe(2+) ion per subunit.</text>
</comment>
<dbReference type="InterPro" id="IPR011048">
    <property type="entry name" value="Haem_d1_sf"/>
</dbReference>
<evidence type="ECO:0000256" key="4">
    <source>
        <dbReference type="ARBA" id="ARBA00023004"/>
    </source>
</evidence>
<dbReference type="eggNOG" id="COG3670">
    <property type="taxonomic scope" value="Bacteria"/>
</dbReference>
<evidence type="ECO:0000256" key="3">
    <source>
        <dbReference type="ARBA" id="ARBA00023002"/>
    </source>
</evidence>
<evidence type="ECO:0000313" key="7">
    <source>
        <dbReference type="Proteomes" id="UP000017396"/>
    </source>
</evidence>